<name>A0AAW2EAD8_9HYME</name>
<comment type="caution">
    <text evidence="2">The sequence shown here is derived from an EMBL/GenBank/DDBJ whole genome shotgun (WGS) entry which is preliminary data.</text>
</comment>
<proteinExistence type="predicted"/>
<keyword evidence="3" id="KW-1185">Reference proteome</keyword>
<feature type="region of interest" description="Disordered" evidence="1">
    <location>
        <begin position="71"/>
        <end position="140"/>
    </location>
</feature>
<evidence type="ECO:0000313" key="2">
    <source>
        <dbReference type="EMBL" id="KAL0098607.1"/>
    </source>
</evidence>
<gene>
    <name evidence="2" type="ORF">PUN28_020563</name>
</gene>
<feature type="compositionally biased region" description="Polar residues" evidence="1">
    <location>
        <begin position="122"/>
        <end position="131"/>
    </location>
</feature>
<dbReference type="EMBL" id="JADYXP020000047">
    <property type="protein sequence ID" value="KAL0098607.1"/>
    <property type="molecule type" value="Genomic_DNA"/>
</dbReference>
<organism evidence="2 3">
    <name type="scientific">Cardiocondyla obscurior</name>
    <dbReference type="NCBI Taxonomy" id="286306"/>
    <lineage>
        <taxon>Eukaryota</taxon>
        <taxon>Metazoa</taxon>
        <taxon>Ecdysozoa</taxon>
        <taxon>Arthropoda</taxon>
        <taxon>Hexapoda</taxon>
        <taxon>Insecta</taxon>
        <taxon>Pterygota</taxon>
        <taxon>Neoptera</taxon>
        <taxon>Endopterygota</taxon>
        <taxon>Hymenoptera</taxon>
        <taxon>Apocrita</taxon>
        <taxon>Aculeata</taxon>
        <taxon>Formicoidea</taxon>
        <taxon>Formicidae</taxon>
        <taxon>Myrmicinae</taxon>
        <taxon>Cardiocondyla</taxon>
    </lineage>
</organism>
<feature type="compositionally biased region" description="Polar residues" evidence="1">
    <location>
        <begin position="92"/>
        <end position="102"/>
    </location>
</feature>
<evidence type="ECO:0000256" key="1">
    <source>
        <dbReference type="SAM" id="MobiDB-lite"/>
    </source>
</evidence>
<reference evidence="2 3" key="1">
    <citation type="submission" date="2023-03" db="EMBL/GenBank/DDBJ databases">
        <title>High recombination rates correlate with genetic variation in Cardiocondyla obscurior ants.</title>
        <authorList>
            <person name="Errbii M."/>
        </authorList>
    </citation>
    <scope>NUCLEOTIDE SEQUENCE [LARGE SCALE GENOMIC DNA]</scope>
    <source>
        <strain evidence="2">Alpha-2009</strain>
        <tissue evidence="2">Whole body</tissue>
    </source>
</reference>
<evidence type="ECO:0000313" key="3">
    <source>
        <dbReference type="Proteomes" id="UP001430953"/>
    </source>
</evidence>
<dbReference type="Proteomes" id="UP001430953">
    <property type="component" value="Unassembled WGS sequence"/>
</dbReference>
<dbReference type="AlphaFoldDB" id="A0AAW2EAD8"/>
<protein>
    <submittedName>
        <fullName evidence="2">Uncharacterized protein</fullName>
    </submittedName>
</protein>
<accession>A0AAW2EAD8</accession>
<sequence>MYAEEKKLTRISLVAASEQERAQHRIPRFRRREIDAGFASVGDAPRGLTARARARCRAPMSGVFVVVHFPPSRTSRPAGCRSTAAGAVSDASPVTRTPSNPRSPGRLPGGTHRYQAAALTRGSASRPSQARATVHGGLRT</sequence>